<accession>G5QEZ0</accession>
<comment type="caution">
    <text evidence="1">The sequence shown here is derived from an EMBL/GenBank/DDBJ whole genome shotgun (WGS) entry which is preliminary data.</text>
</comment>
<sequence>MMTAEWHLCKSGRSRFRHNQQQTGKSASGVIHTLYFIQRPINVVILRHPI</sequence>
<name>G5QEZ0_SALRU</name>
<dbReference type="AlphaFoldDB" id="G5QEZ0"/>
<organism evidence="1 2">
    <name type="scientific">Salmonella enterica subsp. enterica serovar Rubislaw str. A4-653</name>
    <dbReference type="NCBI Taxonomy" id="913081"/>
    <lineage>
        <taxon>Bacteria</taxon>
        <taxon>Pseudomonadati</taxon>
        <taxon>Pseudomonadota</taxon>
        <taxon>Gammaproteobacteria</taxon>
        <taxon>Enterobacterales</taxon>
        <taxon>Enterobacteriaceae</taxon>
        <taxon>Salmonella</taxon>
    </lineage>
</organism>
<feature type="non-terminal residue" evidence="1">
    <location>
        <position position="50"/>
    </location>
</feature>
<dbReference type="Proteomes" id="UP000004903">
    <property type="component" value="Unassembled WGS sequence"/>
</dbReference>
<reference evidence="1 2" key="1">
    <citation type="journal article" date="2011" name="BMC Genomics">
        <title>Genome sequencing reveals diversification of virulence factor content and possible host adaptation in distinct subpopulations of Salmonella enterica.</title>
        <authorList>
            <person name="den Bakker H.C."/>
            <person name="Moreno Switt A.I."/>
            <person name="Govoni G."/>
            <person name="Cummings C.A."/>
            <person name="Ranieri M.L."/>
            <person name="Degoricija L."/>
            <person name="Hoelzer K."/>
            <person name="Rodriguez-Rivera L.D."/>
            <person name="Brown S."/>
            <person name="Bolchacova E."/>
            <person name="Furtado M.R."/>
            <person name="Wiedmann M."/>
        </authorList>
    </citation>
    <scope>NUCLEOTIDE SEQUENCE [LARGE SCALE GENOMIC DNA]</scope>
    <source>
        <strain evidence="1 2">A4-653</strain>
    </source>
</reference>
<gene>
    <name evidence="1" type="ORF">LTSERUB_0877</name>
</gene>
<evidence type="ECO:0000313" key="2">
    <source>
        <dbReference type="Proteomes" id="UP000004903"/>
    </source>
</evidence>
<evidence type="ECO:0000313" key="1">
    <source>
        <dbReference type="EMBL" id="EHC94055.1"/>
    </source>
</evidence>
<protein>
    <submittedName>
        <fullName evidence="1">Uncharacterized protein</fullName>
    </submittedName>
</protein>
<proteinExistence type="predicted"/>
<dbReference type="EMBL" id="AFCT01000342">
    <property type="protein sequence ID" value="EHC94055.1"/>
    <property type="molecule type" value="Genomic_DNA"/>
</dbReference>